<dbReference type="Proteomes" id="UP000759443">
    <property type="component" value="Unassembled WGS sequence"/>
</dbReference>
<gene>
    <name evidence="5" type="ORF">J2Z17_003845</name>
</gene>
<feature type="domain" description="HTH araC/xylS-type" evidence="4">
    <location>
        <begin position="239"/>
        <end position="337"/>
    </location>
</feature>
<dbReference type="InterPro" id="IPR018062">
    <property type="entry name" value="HTH_AraC-typ_CS"/>
</dbReference>
<reference evidence="5 6" key="1">
    <citation type="submission" date="2021-03" db="EMBL/GenBank/DDBJ databases">
        <title>Genomic Encyclopedia of Type Strains, Phase IV (KMG-IV): sequencing the most valuable type-strain genomes for metagenomic binning, comparative biology and taxonomic classification.</title>
        <authorList>
            <person name="Goeker M."/>
        </authorList>
    </citation>
    <scope>NUCLEOTIDE SEQUENCE [LARGE SCALE GENOMIC DNA]</scope>
    <source>
        <strain evidence="5 6">DSM 21600</strain>
    </source>
</reference>
<comment type="caution">
    <text evidence="5">The sequence shown here is derived from an EMBL/GenBank/DDBJ whole genome shotgun (WGS) entry which is preliminary data.</text>
</comment>
<dbReference type="PROSITE" id="PS00041">
    <property type="entry name" value="HTH_ARAC_FAMILY_1"/>
    <property type="match status" value="1"/>
</dbReference>
<dbReference type="SMART" id="SM00342">
    <property type="entry name" value="HTH_ARAC"/>
    <property type="match status" value="1"/>
</dbReference>
<accession>A0ABS4E392</accession>
<proteinExistence type="predicted"/>
<evidence type="ECO:0000256" key="1">
    <source>
        <dbReference type="ARBA" id="ARBA00023015"/>
    </source>
</evidence>
<dbReference type="Gene3D" id="3.40.50.880">
    <property type="match status" value="1"/>
</dbReference>
<organism evidence="5 6">
    <name type="scientific">Rhizobium halophytocola</name>
    <dbReference type="NCBI Taxonomy" id="735519"/>
    <lineage>
        <taxon>Bacteria</taxon>
        <taxon>Pseudomonadati</taxon>
        <taxon>Pseudomonadota</taxon>
        <taxon>Alphaproteobacteria</taxon>
        <taxon>Hyphomicrobiales</taxon>
        <taxon>Rhizobiaceae</taxon>
        <taxon>Rhizobium/Agrobacterium group</taxon>
        <taxon>Rhizobium</taxon>
    </lineage>
</organism>
<dbReference type="InterPro" id="IPR009057">
    <property type="entry name" value="Homeodomain-like_sf"/>
</dbReference>
<keyword evidence="3" id="KW-0804">Transcription</keyword>
<keyword evidence="1" id="KW-0805">Transcription regulation</keyword>
<dbReference type="RefSeq" id="WP_377300180.1">
    <property type="nucleotide sequence ID" value="NZ_JAGGJU010000011.1"/>
</dbReference>
<dbReference type="InterPro" id="IPR029062">
    <property type="entry name" value="Class_I_gatase-like"/>
</dbReference>
<dbReference type="SUPFAM" id="SSF52317">
    <property type="entry name" value="Class I glutamine amidotransferase-like"/>
    <property type="match status" value="1"/>
</dbReference>
<keyword evidence="2" id="KW-0238">DNA-binding</keyword>
<dbReference type="CDD" id="cd03136">
    <property type="entry name" value="GATase1_AraC_ArgR_like"/>
    <property type="match status" value="1"/>
</dbReference>
<dbReference type="EMBL" id="JAGGJU010000011">
    <property type="protein sequence ID" value="MBP1852388.1"/>
    <property type="molecule type" value="Genomic_DNA"/>
</dbReference>
<dbReference type="PANTHER" id="PTHR43130:SF3">
    <property type="entry name" value="HTH-TYPE TRANSCRIPTIONAL REGULATOR RV1931C"/>
    <property type="match status" value="1"/>
</dbReference>
<dbReference type="SUPFAM" id="SSF46689">
    <property type="entry name" value="Homeodomain-like"/>
    <property type="match status" value="2"/>
</dbReference>
<dbReference type="InterPro" id="IPR018060">
    <property type="entry name" value="HTH_AraC"/>
</dbReference>
<dbReference type="Pfam" id="PF12833">
    <property type="entry name" value="HTH_18"/>
    <property type="match status" value="1"/>
</dbReference>
<dbReference type="PANTHER" id="PTHR43130">
    <property type="entry name" value="ARAC-FAMILY TRANSCRIPTIONAL REGULATOR"/>
    <property type="match status" value="1"/>
</dbReference>
<dbReference type="PROSITE" id="PS01124">
    <property type="entry name" value="HTH_ARAC_FAMILY_2"/>
    <property type="match status" value="1"/>
</dbReference>
<dbReference type="Gene3D" id="1.10.10.60">
    <property type="entry name" value="Homeodomain-like"/>
    <property type="match status" value="1"/>
</dbReference>
<keyword evidence="6" id="KW-1185">Reference proteome</keyword>
<protein>
    <submittedName>
        <fullName evidence="5">Transcriptional regulator GlxA family with amidase domain</fullName>
    </submittedName>
</protein>
<evidence type="ECO:0000259" key="4">
    <source>
        <dbReference type="PROSITE" id="PS01124"/>
    </source>
</evidence>
<dbReference type="InterPro" id="IPR052158">
    <property type="entry name" value="INH-QAR"/>
</dbReference>
<name>A0ABS4E392_9HYPH</name>
<evidence type="ECO:0000313" key="6">
    <source>
        <dbReference type="Proteomes" id="UP000759443"/>
    </source>
</evidence>
<sequence length="349" mass="38531">MPCFAFSDEFDTNQDPLGRDIIETASPIEVDLLIVPDTNLILVASMIEPLRVANRVSGFELYRWRIFSLDGGPIETMSGIAVPARGAFRAGDETAPLFVLASHNWKTYATAQLKTQLVRAARHRRYLAGLESGAWLLADAALLDGHAATIHWEDFDEFALAFSQVRALRERFVIDNRRITTSGSLPTLDLVLELIRRQHGYSLALEVSRQFIHEQGGVDAAVAAMPSTGSIRTADARVAHAMRLMEEHIEQPLTLPRIARRVGVSARHLTALFATAIGAPPHVHYLALRLNAARRKVIETRQTFADICAATGFSSASAFARSYRAHFRESPSETRRRLRSAAAVDPGRG</sequence>
<evidence type="ECO:0000256" key="3">
    <source>
        <dbReference type="ARBA" id="ARBA00023163"/>
    </source>
</evidence>
<evidence type="ECO:0000313" key="5">
    <source>
        <dbReference type="EMBL" id="MBP1852388.1"/>
    </source>
</evidence>
<evidence type="ECO:0000256" key="2">
    <source>
        <dbReference type="ARBA" id="ARBA00023125"/>
    </source>
</evidence>